<protein>
    <submittedName>
        <fullName evidence="3">Uncharacterized protein AlNc14C55G4223</fullName>
    </submittedName>
</protein>
<evidence type="ECO:0000256" key="1">
    <source>
        <dbReference type="SAM" id="Phobius"/>
    </source>
</evidence>
<keyword evidence="1" id="KW-0812">Transmembrane</keyword>
<evidence type="ECO:0000313" key="3">
    <source>
        <dbReference type="EMBL" id="CCA18752.1"/>
    </source>
</evidence>
<dbReference type="PANTHER" id="PTHR47718:SF3">
    <property type="entry name" value="PROTEIN FAR1-RELATED SEQUENCE 5-LIKE"/>
    <property type="match status" value="1"/>
</dbReference>
<accession>F0WC39</accession>
<feature type="transmembrane region" description="Helical" evidence="1">
    <location>
        <begin position="107"/>
        <end position="127"/>
    </location>
</feature>
<sequence length="382" mass="43918">MTDTDVKPTAILSALRMTKSDTFANLRTISNGRFNMRNEQLAGRAPLEAFLDNLQGSDWVHHVEANEVGNITGLFFAHPESIKLANHYNHVVVMDCTYKTSRYRMPLVHIIGMTAFNTTFTVGFYFLDMEKMENYLWEMSKLSTVWENGSAPKKQFVKAWTSKHSHFGNKSSSREERAHEFVKNFLQVSTGDLLLVFNKLNTALDHQIKAEVSQRSVEKMHHLVKIPEIFASVSGKISLFALKKCLVQHGKRKQELHPCTGIFTLELGIPWTHKLAAIIRNRGTLTAYNFHPQWQLDWTSTNGEKKDFGGQCKWELIRAHRNASRNKTREGDIGHREGARWSEHYCTIETTVGESAIPRKTFRRRNLPKISAKRDASFFEHR</sequence>
<dbReference type="Pfam" id="PF10551">
    <property type="entry name" value="MULE"/>
    <property type="match status" value="1"/>
</dbReference>
<dbReference type="EMBL" id="FR824100">
    <property type="protein sequence ID" value="CCA18752.1"/>
    <property type="molecule type" value="Genomic_DNA"/>
</dbReference>
<dbReference type="AlphaFoldDB" id="F0WC39"/>
<evidence type="ECO:0000259" key="2">
    <source>
        <dbReference type="Pfam" id="PF10551"/>
    </source>
</evidence>
<name>F0WC39_9STRA</name>
<dbReference type="PANTHER" id="PTHR47718">
    <property type="entry name" value="OS01G0519700 PROTEIN"/>
    <property type="match status" value="1"/>
</dbReference>
<dbReference type="HOGENOM" id="CLU_724449_0_0_1"/>
<proteinExistence type="predicted"/>
<organism evidence="3">
    <name type="scientific">Albugo laibachii Nc14</name>
    <dbReference type="NCBI Taxonomy" id="890382"/>
    <lineage>
        <taxon>Eukaryota</taxon>
        <taxon>Sar</taxon>
        <taxon>Stramenopiles</taxon>
        <taxon>Oomycota</taxon>
        <taxon>Peronosporomycetes</taxon>
        <taxon>Albuginales</taxon>
        <taxon>Albuginaceae</taxon>
        <taxon>Albugo</taxon>
    </lineage>
</organism>
<keyword evidence="1" id="KW-1133">Transmembrane helix</keyword>
<gene>
    <name evidence="3" type="primary">AlNc14C55G4223</name>
    <name evidence="3" type="ORF">ALNC14_048950</name>
</gene>
<reference evidence="3" key="2">
    <citation type="submission" date="2011-02" db="EMBL/GenBank/DDBJ databases">
        <authorList>
            <person name="MacLean D."/>
        </authorList>
    </citation>
    <scope>NUCLEOTIDE SEQUENCE</scope>
</reference>
<feature type="domain" description="MULE transposase" evidence="2">
    <location>
        <begin position="91"/>
        <end position="154"/>
    </location>
</feature>
<reference evidence="3" key="1">
    <citation type="journal article" date="2011" name="PLoS Biol.">
        <title>Gene gain and loss during evolution of obligate parasitism in the white rust pathogen of Arabidopsis thaliana.</title>
        <authorList>
            <person name="Kemen E."/>
            <person name="Gardiner A."/>
            <person name="Schultz-Larsen T."/>
            <person name="Kemen A.C."/>
            <person name="Balmuth A.L."/>
            <person name="Robert-Seilaniantz A."/>
            <person name="Bailey K."/>
            <person name="Holub E."/>
            <person name="Studholme D.J."/>
            <person name="Maclean D."/>
            <person name="Jones J.D."/>
        </authorList>
    </citation>
    <scope>NUCLEOTIDE SEQUENCE</scope>
</reference>
<keyword evidence="1" id="KW-0472">Membrane</keyword>
<dbReference type="InterPro" id="IPR018289">
    <property type="entry name" value="MULE_transposase_dom"/>
</dbReference>